<accession>A0A2P2QRI1</accession>
<evidence type="ECO:0000256" key="1">
    <source>
        <dbReference type="SAM" id="Phobius"/>
    </source>
</evidence>
<keyword evidence="1" id="KW-0812">Transmembrane</keyword>
<feature type="transmembrane region" description="Helical" evidence="1">
    <location>
        <begin position="6"/>
        <end position="22"/>
    </location>
</feature>
<proteinExistence type="predicted"/>
<keyword evidence="1" id="KW-1133">Transmembrane helix</keyword>
<organism evidence="2">
    <name type="scientific">Rhizophora mucronata</name>
    <name type="common">Asiatic mangrove</name>
    <dbReference type="NCBI Taxonomy" id="61149"/>
    <lineage>
        <taxon>Eukaryota</taxon>
        <taxon>Viridiplantae</taxon>
        <taxon>Streptophyta</taxon>
        <taxon>Embryophyta</taxon>
        <taxon>Tracheophyta</taxon>
        <taxon>Spermatophyta</taxon>
        <taxon>Magnoliopsida</taxon>
        <taxon>eudicotyledons</taxon>
        <taxon>Gunneridae</taxon>
        <taxon>Pentapetalae</taxon>
        <taxon>rosids</taxon>
        <taxon>fabids</taxon>
        <taxon>Malpighiales</taxon>
        <taxon>Rhizophoraceae</taxon>
        <taxon>Rhizophora</taxon>
    </lineage>
</organism>
<feature type="transmembrane region" description="Helical" evidence="1">
    <location>
        <begin position="29"/>
        <end position="48"/>
    </location>
</feature>
<keyword evidence="1" id="KW-0472">Membrane</keyword>
<dbReference type="AlphaFoldDB" id="A0A2P2QRI1"/>
<reference evidence="2" key="1">
    <citation type="submission" date="2018-02" db="EMBL/GenBank/DDBJ databases">
        <title>Rhizophora mucronata_Transcriptome.</title>
        <authorList>
            <person name="Meera S.P."/>
            <person name="Sreeshan A."/>
            <person name="Augustine A."/>
        </authorList>
    </citation>
    <scope>NUCLEOTIDE SEQUENCE</scope>
    <source>
        <tissue evidence="2">Leaf</tissue>
    </source>
</reference>
<name>A0A2P2QRI1_RHIMU</name>
<evidence type="ECO:0000313" key="2">
    <source>
        <dbReference type="EMBL" id="MBX69622.1"/>
    </source>
</evidence>
<protein>
    <submittedName>
        <fullName evidence="2">Uncharacterized protein</fullName>
    </submittedName>
</protein>
<dbReference type="EMBL" id="GGEC01089138">
    <property type="protein sequence ID" value="MBX69622.1"/>
    <property type="molecule type" value="Transcribed_RNA"/>
</dbReference>
<sequence length="72" mass="8507">MEFICFSIVIYAYMVLYLVPIGKLNISVVCYLWLLPFFLMFVCFFLSVSQLSNNPYKFENTGNVTMDFVFVY</sequence>